<comment type="similarity">
    <text evidence="9 10">Belongs to the monomeric-type IDH family.</text>
</comment>
<keyword evidence="2 10" id="KW-0329">Glyoxylate bypass</keyword>
<evidence type="ECO:0000256" key="10">
    <source>
        <dbReference type="PIRNR" id="PIRNR009407"/>
    </source>
</evidence>
<evidence type="ECO:0000313" key="11">
    <source>
        <dbReference type="EMBL" id="QRV01893.1"/>
    </source>
</evidence>
<dbReference type="PANTHER" id="PTHR36999">
    <property type="entry name" value="ISOCITRATE DEHYDROGENASE [NADP]"/>
    <property type="match status" value="1"/>
</dbReference>
<evidence type="ECO:0000256" key="7">
    <source>
        <dbReference type="ARBA" id="ARBA00023002"/>
    </source>
</evidence>
<dbReference type="PIRSF" id="PIRSF009407">
    <property type="entry name" value="IDH_monmr"/>
    <property type="match status" value="1"/>
</dbReference>
<evidence type="ECO:0000256" key="6">
    <source>
        <dbReference type="ARBA" id="ARBA00022857"/>
    </source>
</evidence>
<evidence type="ECO:0000313" key="12">
    <source>
        <dbReference type="Proteomes" id="UP000602653"/>
    </source>
</evidence>
<dbReference type="Pfam" id="PF03971">
    <property type="entry name" value="IDH"/>
    <property type="match status" value="1"/>
</dbReference>
<comment type="catalytic activity">
    <reaction evidence="8 10">
        <text>D-threo-isocitrate + NADP(+) = 2-oxoglutarate + CO2 + NADPH</text>
        <dbReference type="Rhea" id="RHEA:19629"/>
        <dbReference type="ChEBI" id="CHEBI:15562"/>
        <dbReference type="ChEBI" id="CHEBI:16526"/>
        <dbReference type="ChEBI" id="CHEBI:16810"/>
        <dbReference type="ChEBI" id="CHEBI:57783"/>
        <dbReference type="ChEBI" id="CHEBI:58349"/>
        <dbReference type="EC" id="1.1.1.42"/>
    </reaction>
</comment>
<keyword evidence="3 10" id="KW-0816">Tricarboxylic acid cycle</keyword>
<evidence type="ECO:0000256" key="8">
    <source>
        <dbReference type="ARBA" id="ARBA00023554"/>
    </source>
</evidence>
<evidence type="ECO:0000256" key="2">
    <source>
        <dbReference type="ARBA" id="ARBA00022435"/>
    </source>
</evidence>
<evidence type="ECO:0000256" key="3">
    <source>
        <dbReference type="ARBA" id="ARBA00022532"/>
    </source>
</evidence>
<dbReference type="GO" id="GO:0004450">
    <property type="term" value="F:isocitrate dehydrogenase (NADP+) activity"/>
    <property type="evidence" value="ECO:0007669"/>
    <property type="project" value="UniProtKB-EC"/>
</dbReference>
<keyword evidence="4" id="KW-0479">Metal-binding</keyword>
<organism evidence="11 12">
    <name type="scientific">Arcanobacterium phocisimile</name>
    <dbReference type="NCBI Taxonomy" id="1302235"/>
    <lineage>
        <taxon>Bacteria</taxon>
        <taxon>Bacillati</taxon>
        <taxon>Actinomycetota</taxon>
        <taxon>Actinomycetes</taxon>
        <taxon>Actinomycetales</taxon>
        <taxon>Actinomycetaceae</taxon>
        <taxon>Arcanobacterium</taxon>
    </lineage>
</organism>
<dbReference type="RefSeq" id="WP_204423986.1">
    <property type="nucleotide sequence ID" value="NZ_CP070228.1"/>
</dbReference>
<dbReference type="NCBIfam" id="TIGR00178">
    <property type="entry name" value="monomer_idh"/>
    <property type="match status" value="1"/>
</dbReference>
<gene>
    <name evidence="11" type="ORF">JTE88_07360</name>
</gene>
<dbReference type="EMBL" id="CP070228">
    <property type="protein sequence ID" value="QRV01893.1"/>
    <property type="molecule type" value="Genomic_DNA"/>
</dbReference>
<dbReference type="InterPro" id="IPR004436">
    <property type="entry name" value="Isocitrate_DH_NADP_mono"/>
</dbReference>
<evidence type="ECO:0000256" key="4">
    <source>
        <dbReference type="ARBA" id="ARBA00022723"/>
    </source>
</evidence>
<accession>A0ABX7IFI8</accession>
<keyword evidence="7 10" id="KW-0560">Oxidoreductase</keyword>
<reference evidence="11 12" key="1">
    <citation type="submission" date="2021-02" db="EMBL/GenBank/DDBJ databases">
        <title>Complete Genome Sequence of Arcanobacterium phocisimile strain DSM 26142T from a harbour seal.</title>
        <authorList>
            <person name="Borowiak M."/>
            <person name="Alssahen M."/>
            <person name="Malorny B."/>
            <person name="Laemmler C."/>
            <person name="Siebert U."/>
            <person name="Ploetz M."/>
            <person name="Abdulmawjood A."/>
        </authorList>
    </citation>
    <scope>NUCLEOTIDE SEQUENCE [LARGE SCALE GENOMIC DNA]</scope>
    <source>
        <strain evidence="11 12">DSM 26142</strain>
    </source>
</reference>
<dbReference type="SUPFAM" id="SSF53659">
    <property type="entry name" value="Isocitrate/Isopropylmalate dehydrogenase-like"/>
    <property type="match status" value="1"/>
</dbReference>
<dbReference type="PANTHER" id="PTHR36999:SF1">
    <property type="entry name" value="ISOCITRATE DEHYDROGENASE (NADP(+))"/>
    <property type="match status" value="1"/>
</dbReference>
<sequence length="740" mass="80296">MVEIIYTHTDEAPMLASASLLPIISSFTATAGIKVTSYDISLAGRMIAAFSDQLPPHMQQPDALTELGKLAQKPEANIVKLPNISASLPQLLAAIKELQDHGYPLPDYPTQPTTAADRDIRRRYDAIIGSAVNPVLREGNSDRRAPQAVKNYARSHPHHMATWSADSQTFVATMHSGDFKHNEVSTVVEKLCHAKIIFTALDGSSQTITPHITLDAGDVVDASVMDVNALDTFLTDCVAAAKTHDLLFSLHLKATMMKVSDPVIFGRAVRAFFPRTFQQFGAVLHASGLYADNGLGSIFTGLENAPDLRSVAPAIKDSFAAELSAGPQLAMVNSDQGITNLHVPSDVIVDASMPAMIRSGGKMWGADGQLHDTVAVIPDSSYADVYQVVIDDCKAHGAYDPVTMGSVPNVGLMAQKAEEYGSHDKTFVAPDAGRVELIDDNGKVLLTRDVHDGDIFRSCVTKDEPIRNWVGLAVERARISQTPVIFWLDPQRAHDRIMAEKVTHYLTEHDTHGLDIQILSPRRATEVTVERIRYGLDTISATGNVLRDYLTDLFPIMELGTSAKMLSVVPLMAGGGLFETGAGGSAPKLARQLLEENHLRWDSLGEFLAIAESLRHAGRTTGNSRALVLADTLDQATERVLSEERSAQAGVGQPDNRSSHVWLATYWAGALANQNNDPELAHVFTPLAQQLEDHSGEIQDELITAQGKPISLGGYYQPDPEVLESTMRPCTQFNDILATL</sequence>
<dbReference type="Proteomes" id="UP000602653">
    <property type="component" value="Chromosome"/>
</dbReference>
<dbReference type="EC" id="1.1.1.42" evidence="10"/>
<protein>
    <recommendedName>
        <fullName evidence="10">Isocitrate dehydrogenase [NADP]</fullName>
        <ecNumber evidence="10">1.1.1.42</ecNumber>
    </recommendedName>
    <alternativeName>
        <fullName evidence="10">Oxalosuccinate decarboxylase</fullName>
    </alternativeName>
</protein>
<comment type="cofactor">
    <cofactor evidence="1">
        <name>Mg(2+)</name>
        <dbReference type="ChEBI" id="CHEBI:18420"/>
    </cofactor>
</comment>
<proteinExistence type="inferred from homology"/>
<evidence type="ECO:0000256" key="9">
    <source>
        <dbReference type="ARBA" id="ARBA00046318"/>
    </source>
</evidence>
<evidence type="ECO:0000256" key="1">
    <source>
        <dbReference type="ARBA" id="ARBA00001946"/>
    </source>
</evidence>
<evidence type="ECO:0000256" key="5">
    <source>
        <dbReference type="ARBA" id="ARBA00022842"/>
    </source>
</evidence>
<keyword evidence="12" id="KW-1185">Reference proteome</keyword>
<keyword evidence="6 10" id="KW-0521">NADP</keyword>
<keyword evidence="5" id="KW-0460">Magnesium</keyword>
<name>A0ABX7IFI8_9ACTO</name>